<name>A0A0K0D8I8_ANGCA</name>
<dbReference type="WBParaSite" id="ACAC_0000638301-mRNA-1">
    <property type="protein sequence ID" value="ACAC_0000638301-mRNA-1"/>
    <property type="gene ID" value="ACAC_0000638301"/>
</dbReference>
<organism evidence="1 2">
    <name type="scientific">Angiostrongylus cantonensis</name>
    <name type="common">Rat lungworm</name>
    <dbReference type="NCBI Taxonomy" id="6313"/>
    <lineage>
        <taxon>Eukaryota</taxon>
        <taxon>Metazoa</taxon>
        <taxon>Ecdysozoa</taxon>
        <taxon>Nematoda</taxon>
        <taxon>Chromadorea</taxon>
        <taxon>Rhabditida</taxon>
        <taxon>Rhabditina</taxon>
        <taxon>Rhabditomorpha</taxon>
        <taxon>Strongyloidea</taxon>
        <taxon>Metastrongylidae</taxon>
        <taxon>Angiostrongylus</taxon>
    </lineage>
</organism>
<dbReference type="Proteomes" id="UP000035642">
    <property type="component" value="Unassembled WGS sequence"/>
</dbReference>
<accession>A0A0K0D8I8</accession>
<sequence length="70" mass="7917">MNWGLFNSLFGYGEDAVVDDTNEEYDRLTQHLHVSAMKAESSKLTKRRLSPETLVEYASVESHELLATAN</sequence>
<keyword evidence="1" id="KW-1185">Reference proteome</keyword>
<evidence type="ECO:0000313" key="1">
    <source>
        <dbReference type="Proteomes" id="UP000035642"/>
    </source>
</evidence>
<reference evidence="2" key="2">
    <citation type="submission" date="2017-02" db="UniProtKB">
        <authorList>
            <consortium name="WormBaseParasite"/>
        </authorList>
    </citation>
    <scope>IDENTIFICATION</scope>
</reference>
<protein>
    <submittedName>
        <fullName evidence="2">Uncharacterized protein</fullName>
    </submittedName>
</protein>
<reference evidence="1" key="1">
    <citation type="submission" date="2012-09" db="EMBL/GenBank/DDBJ databases">
        <authorList>
            <person name="Martin A.A."/>
        </authorList>
    </citation>
    <scope>NUCLEOTIDE SEQUENCE</scope>
</reference>
<evidence type="ECO:0000313" key="2">
    <source>
        <dbReference type="WBParaSite" id="ACAC_0000638301-mRNA-1"/>
    </source>
</evidence>
<proteinExistence type="predicted"/>
<dbReference type="AlphaFoldDB" id="A0A0K0D8I8"/>